<feature type="domain" description="Prepilin type IV endopeptidase peptidase" evidence="3">
    <location>
        <begin position="71"/>
        <end position="180"/>
    </location>
</feature>
<accession>A0ABV9D810</accession>
<feature type="transmembrane region" description="Helical" evidence="2">
    <location>
        <begin position="90"/>
        <end position="108"/>
    </location>
</feature>
<keyword evidence="5" id="KW-1185">Reference proteome</keyword>
<evidence type="ECO:0000313" key="5">
    <source>
        <dbReference type="Proteomes" id="UP001595955"/>
    </source>
</evidence>
<protein>
    <submittedName>
        <fullName evidence="4">Prepilin peptidase</fullName>
        <ecNumber evidence="4">3.4.23.43</ecNumber>
    </submittedName>
</protein>
<gene>
    <name evidence="4" type="ORF">ACFO3F_02795</name>
</gene>
<dbReference type="InterPro" id="IPR050882">
    <property type="entry name" value="Prepilin_peptidase/N-MTase"/>
</dbReference>
<dbReference type="PANTHER" id="PTHR30487">
    <property type="entry name" value="TYPE 4 PREPILIN-LIKE PROTEINS LEADER PEPTIDE-PROCESSING ENZYME"/>
    <property type="match status" value="1"/>
</dbReference>
<dbReference type="EC" id="3.4.23.43" evidence="4"/>
<dbReference type="PANTHER" id="PTHR30487:SF0">
    <property type="entry name" value="PREPILIN LEADER PEPTIDASE_N-METHYLTRANSFERASE-RELATED"/>
    <property type="match status" value="1"/>
</dbReference>
<evidence type="ECO:0000256" key="1">
    <source>
        <dbReference type="ARBA" id="ARBA00005801"/>
    </source>
</evidence>
<evidence type="ECO:0000259" key="3">
    <source>
        <dbReference type="Pfam" id="PF01478"/>
    </source>
</evidence>
<name>A0ABV9D810_9MICO</name>
<dbReference type="Pfam" id="PF01478">
    <property type="entry name" value="Peptidase_A24"/>
    <property type="match status" value="1"/>
</dbReference>
<dbReference type="InterPro" id="IPR000045">
    <property type="entry name" value="Prepilin_IV_endopep_pep"/>
</dbReference>
<dbReference type="EMBL" id="JBHSGF010000002">
    <property type="protein sequence ID" value="MFC4554164.1"/>
    <property type="molecule type" value="Genomic_DNA"/>
</dbReference>
<reference evidence="5" key="1">
    <citation type="journal article" date="2019" name="Int. J. Syst. Evol. Microbiol.">
        <title>The Global Catalogue of Microorganisms (GCM) 10K type strain sequencing project: providing services to taxonomists for standard genome sequencing and annotation.</title>
        <authorList>
            <consortium name="The Broad Institute Genomics Platform"/>
            <consortium name="The Broad Institute Genome Sequencing Center for Infectious Disease"/>
            <person name="Wu L."/>
            <person name="Ma J."/>
        </authorList>
    </citation>
    <scope>NUCLEOTIDE SEQUENCE [LARGE SCALE GENOMIC DNA]</scope>
    <source>
        <strain evidence="5">JCM 3369</strain>
    </source>
</reference>
<evidence type="ECO:0000256" key="2">
    <source>
        <dbReference type="SAM" id="Phobius"/>
    </source>
</evidence>
<feature type="transmembrane region" description="Helical" evidence="2">
    <location>
        <begin position="161"/>
        <end position="184"/>
    </location>
</feature>
<dbReference type="Gene3D" id="1.20.120.1220">
    <property type="match status" value="1"/>
</dbReference>
<feature type="transmembrane region" description="Helical" evidence="2">
    <location>
        <begin position="37"/>
        <end position="57"/>
    </location>
</feature>
<keyword evidence="2" id="KW-0812">Transmembrane</keyword>
<feature type="transmembrane region" description="Helical" evidence="2">
    <location>
        <begin position="120"/>
        <end position="141"/>
    </location>
</feature>
<evidence type="ECO:0000313" key="4">
    <source>
        <dbReference type="EMBL" id="MFC4554164.1"/>
    </source>
</evidence>
<dbReference type="RefSeq" id="WP_122824708.1">
    <property type="nucleotide sequence ID" value="NZ_CP033325.1"/>
</dbReference>
<proteinExistence type="inferred from homology"/>
<sequence length="217" mass="21161">MGDGGTWVLLLAAATAGAAAAALTPRLRLIARTDSPWLRAPLHVVLAGLGGAGALALAPGWAEALTFAALAVGGAMLVVVDLAEHRLPDAVVGPMAVVLAVGLTLAAATQGEWGSLARAALAGLVLGGAYLVLALASPASLGLGDVKLAAVLGAFLGWLGWWHLTVGALAAFVLGGVVALVLLAAGRATRHSSVAFGPWMIAGAAVGAAWGPALAGV</sequence>
<feature type="transmembrane region" description="Helical" evidence="2">
    <location>
        <begin position="196"/>
        <end position="215"/>
    </location>
</feature>
<dbReference type="GO" id="GO:0004190">
    <property type="term" value="F:aspartic-type endopeptidase activity"/>
    <property type="evidence" value="ECO:0007669"/>
    <property type="project" value="UniProtKB-EC"/>
</dbReference>
<dbReference type="Proteomes" id="UP001595955">
    <property type="component" value="Unassembled WGS sequence"/>
</dbReference>
<keyword evidence="2" id="KW-1133">Transmembrane helix</keyword>
<organism evidence="4 5">
    <name type="scientific">Georgenia faecalis</name>
    <dbReference type="NCBI Taxonomy" id="2483799"/>
    <lineage>
        <taxon>Bacteria</taxon>
        <taxon>Bacillati</taxon>
        <taxon>Actinomycetota</taxon>
        <taxon>Actinomycetes</taxon>
        <taxon>Micrococcales</taxon>
        <taxon>Bogoriellaceae</taxon>
        <taxon>Georgenia</taxon>
    </lineage>
</organism>
<comment type="similarity">
    <text evidence="1">Belongs to the peptidase A24 family.</text>
</comment>
<keyword evidence="2" id="KW-0472">Membrane</keyword>
<keyword evidence="4" id="KW-0378">Hydrolase</keyword>
<comment type="caution">
    <text evidence="4">The sequence shown here is derived from an EMBL/GenBank/DDBJ whole genome shotgun (WGS) entry which is preliminary data.</text>
</comment>